<name>A0AAW1JV19_SAPOF</name>
<evidence type="ECO:0000313" key="2">
    <source>
        <dbReference type="EMBL" id="KAK9707246.1"/>
    </source>
</evidence>
<accession>A0AAW1JV19</accession>
<evidence type="ECO:0008006" key="4">
    <source>
        <dbReference type="Google" id="ProtNLM"/>
    </source>
</evidence>
<dbReference type="GO" id="GO:0009638">
    <property type="term" value="P:phototropism"/>
    <property type="evidence" value="ECO:0007669"/>
    <property type="project" value="InterPro"/>
</dbReference>
<dbReference type="PANTHER" id="PTHR33781:SF4">
    <property type="entry name" value="PROTEIN PHYTOCHROME KINASE SUBSTRATE 1"/>
    <property type="match status" value="1"/>
</dbReference>
<comment type="caution">
    <text evidence="2">The sequence shown here is derived from an EMBL/GenBank/DDBJ whole genome shotgun (WGS) entry which is preliminary data.</text>
</comment>
<dbReference type="Proteomes" id="UP001443914">
    <property type="component" value="Unassembled WGS sequence"/>
</dbReference>
<proteinExistence type="predicted"/>
<dbReference type="InterPro" id="IPR039615">
    <property type="entry name" value="PKS"/>
</dbReference>
<evidence type="ECO:0000313" key="3">
    <source>
        <dbReference type="Proteomes" id="UP001443914"/>
    </source>
</evidence>
<feature type="compositionally biased region" description="Polar residues" evidence="1">
    <location>
        <begin position="292"/>
        <end position="303"/>
    </location>
</feature>
<dbReference type="AlphaFoldDB" id="A0AAW1JV19"/>
<evidence type="ECO:0000256" key="1">
    <source>
        <dbReference type="SAM" id="MobiDB-lite"/>
    </source>
</evidence>
<dbReference type="EMBL" id="JBDFQZ010000007">
    <property type="protein sequence ID" value="KAK9707246.1"/>
    <property type="molecule type" value="Genomic_DNA"/>
</dbReference>
<feature type="region of interest" description="Disordered" evidence="1">
    <location>
        <begin position="1"/>
        <end position="22"/>
    </location>
</feature>
<protein>
    <recommendedName>
        <fullName evidence="4">Protein PHYTOCHROME KINASE SUBSTRATE 1-like</fullName>
    </recommendedName>
</protein>
<reference evidence="2" key="1">
    <citation type="submission" date="2024-03" db="EMBL/GenBank/DDBJ databases">
        <title>WGS assembly of Saponaria officinalis var. Norfolk2.</title>
        <authorList>
            <person name="Jenkins J."/>
            <person name="Shu S."/>
            <person name="Grimwood J."/>
            <person name="Barry K."/>
            <person name="Goodstein D."/>
            <person name="Schmutz J."/>
            <person name="Leebens-Mack J."/>
            <person name="Osbourn A."/>
        </authorList>
    </citation>
    <scope>NUCLEOTIDE SEQUENCE [LARGE SCALE GENOMIC DNA]</scope>
    <source>
        <strain evidence="2">JIC</strain>
    </source>
</reference>
<feature type="region of interest" description="Disordered" evidence="1">
    <location>
        <begin position="292"/>
        <end position="312"/>
    </location>
</feature>
<gene>
    <name evidence="2" type="ORF">RND81_07G183300</name>
</gene>
<dbReference type="PANTHER" id="PTHR33781">
    <property type="entry name" value="PROTEIN PHYTOCHROME KINASE SUBSTRATE 1-RELATED"/>
    <property type="match status" value="1"/>
</dbReference>
<organism evidence="2 3">
    <name type="scientific">Saponaria officinalis</name>
    <name type="common">Common soapwort</name>
    <name type="synonym">Lychnis saponaria</name>
    <dbReference type="NCBI Taxonomy" id="3572"/>
    <lineage>
        <taxon>Eukaryota</taxon>
        <taxon>Viridiplantae</taxon>
        <taxon>Streptophyta</taxon>
        <taxon>Embryophyta</taxon>
        <taxon>Tracheophyta</taxon>
        <taxon>Spermatophyta</taxon>
        <taxon>Magnoliopsida</taxon>
        <taxon>eudicotyledons</taxon>
        <taxon>Gunneridae</taxon>
        <taxon>Pentapetalae</taxon>
        <taxon>Caryophyllales</taxon>
        <taxon>Caryophyllaceae</taxon>
        <taxon>Caryophylleae</taxon>
        <taxon>Saponaria</taxon>
    </lineage>
</organism>
<keyword evidence="3" id="KW-1185">Reference proteome</keyword>
<sequence>MDTVSSSSITRPPSYPSESSTASLRDASFLSYVNSTEETYINSLRLKTVEDGEIDVFSADKYFNGVIDQETNIETSKYHQQSRENPTDKATISLSKIKLRPRTPSVHSDSSLNSQSALIRPVQRNISRKEKKTSFFMSCYCCDKKSVDVEDGDRIENRGGRSFDNEVKIKTSFDTAEITRLNKLRLDRTDPFAYLETNQLTSVKTIQEEEEEKRRKKSIEVFGYNDELDTNRRNTTSYDIDSDASSDLFEIPCLSCNASPARNGPIGYAPSEASIDWSVITASAADNSTVLDTEDQMSSTMPTGMTGHRTGAKPNSYVKELLNKGGQKTRSVGMLSGCKSQKAVDVQTSNVKRKSGESQKVQRFSDSYDNVTRFQVEAKLNVNGLSQSNRISGSHSMYN</sequence>